<dbReference type="Pfam" id="PF17667">
    <property type="entry name" value="Pkinase_fungal"/>
    <property type="match status" value="1"/>
</dbReference>
<dbReference type="AlphaFoldDB" id="A0A5C3L449"/>
<dbReference type="InterPro" id="IPR008266">
    <property type="entry name" value="Tyr_kinase_AS"/>
</dbReference>
<keyword evidence="1" id="KW-0812">Transmembrane</keyword>
<organism evidence="3 4">
    <name type="scientific">Coprinopsis marcescibilis</name>
    <name type="common">Agaric fungus</name>
    <name type="synonym">Psathyrella marcescibilis</name>
    <dbReference type="NCBI Taxonomy" id="230819"/>
    <lineage>
        <taxon>Eukaryota</taxon>
        <taxon>Fungi</taxon>
        <taxon>Dikarya</taxon>
        <taxon>Basidiomycota</taxon>
        <taxon>Agaricomycotina</taxon>
        <taxon>Agaricomycetes</taxon>
        <taxon>Agaricomycetidae</taxon>
        <taxon>Agaricales</taxon>
        <taxon>Agaricineae</taxon>
        <taxon>Psathyrellaceae</taxon>
        <taxon>Coprinopsis</taxon>
    </lineage>
</organism>
<reference evidence="3 4" key="1">
    <citation type="journal article" date="2019" name="Nat. Ecol. Evol.">
        <title>Megaphylogeny resolves global patterns of mushroom evolution.</title>
        <authorList>
            <person name="Varga T."/>
            <person name="Krizsan K."/>
            <person name="Foldi C."/>
            <person name="Dima B."/>
            <person name="Sanchez-Garcia M."/>
            <person name="Sanchez-Ramirez S."/>
            <person name="Szollosi G.J."/>
            <person name="Szarkandi J.G."/>
            <person name="Papp V."/>
            <person name="Albert L."/>
            <person name="Andreopoulos W."/>
            <person name="Angelini C."/>
            <person name="Antonin V."/>
            <person name="Barry K.W."/>
            <person name="Bougher N.L."/>
            <person name="Buchanan P."/>
            <person name="Buyck B."/>
            <person name="Bense V."/>
            <person name="Catcheside P."/>
            <person name="Chovatia M."/>
            <person name="Cooper J."/>
            <person name="Damon W."/>
            <person name="Desjardin D."/>
            <person name="Finy P."/>
            <person name="Geml J."/>
            <person name="Haridas S."/>
            <person name="Hughes K."/>
            <person name="Justo A."/>
            <person name="Karasinski D."/>
            <person name="Kautmanova I."/>
            <person name="Kiss B."/>
            <person name="Kocsube S."/>
            <person name="Kotiranta H."/>
            <person name="LaButti K.M."/>
            <person name="Lechner B.E."/>
            <person name="Liimatainen K."/>
            <person name="Lipzen A."/>
            <person name="Lukacs Z."/>
            <person name="Mihaltcheva S."/>
            <person name="Morgado L.N."/>
            <person name="Niskanen T."/>
            <person name="Noordeloos M.E."/>
            <person name="Ohm R.A."/>
            <person name="Ortiz-Santana B."/>
            <person name="Ovrebo C."/>
            <person name="Racz N."/>
            <person name="Riley R."/>
            <person name="Savchenko A."/>
            <person name="Shiryaev A."/>
            <person name="Soop K."/>
            <person name="Spirin V."/>
            <person name="Szebenyi C."/>
            <person name="Tomsovsky M."/>
            <person name="Tulloss R.E."/>
            <person name="Uehling J."/>
            <person name="Grigoriev I.V."/>
            <person name="Vagvolgyi C."/>
            <person name="Papp T."/>
            <person name="Martin F.M."/>
            <person name="Miettinen O."/>
            <person name="Hibbett D.S."/>
            <person name="Nagy L.G."/>
        </authorList>
    </citation>
    <scope>NUCLEOTIDE SEQUENCE [LARGE SCALE GENOMIC DNA]</scope>
    <source>
        <strain evidence="3 4">CBS 121175</strain>
    </source>
</reference>
<dbReference type="InterPro" id="IPR040976">
    <property type="entry name" value="Pkinase_fungal"/>
</dbReference>
<evidence type="ECO:0000313" key="3">
    <source>
        <dbReference type="EMBL" id="TFK22968.1"/>
    </source>
</evidence>
<feature type="non-terminal residue" evidence="3">
    <location>
        <position position="74"/>
    </location>
</feature>
<dbReference type="EMBL" id="ML210228">
    <property type="protein sequence ID" value="TFK22968.1"/>
    <property type="molecule type" value="Genomic_DNA"/>
</dbReference>
<dbReference type="GO" id="GO:0004672">
    <property type="term" value="F:protein kinase activity"/>
    <property type="evidence" value="ECO:0007669"/>
    <property type="project" value="InterPro"/>
</dbReference>
<keyword evidence="4" id="KW-1185">Reference proteome</keyword>
<dbReference type="Gene3D" id="1.10.510.10">
    <property type="entry name" value="Transferase(Phosphotransferase) domain 1"/>
    <property type="match status" value="1"/>
</dbReference>
<gene>
    <name evidence="3" type="ORF">FA15DRAFT_564282</name>
</gene>
<protein>
    <recommendedName>
        <fullName evidence="2">Fungal-type protein kinase domain-containing protein</fullName>
    </recommendedName>
</protein>
<feature type="non-terminal residue" evidence="3">
    <location>
        <position position="1"/>
    </location>
</feature>
<feature type="domain" description="Fungal-type protein kinase" evidence="2">
    <location>
        <begin position="1"/>
        <end position="59"/>
    </location>
</feature>
<dbReference type="PROSITE" id="PS00109">
    <property type="entry name" value="PROTEIN_KINASE_TYR"/>
    <property type="match status" value="1"/>
</dbReference>
<dbReference type="Proteomes" id="UP000307440">
    <property type="component" value="Unassembled WGS sequence"/>
</dbReference>
<evidence type="ECO:0000259" key="2">
    <source>
        <dbReference type="Pfam" id="PF17667"/>
    </source>
</evidence>
<dbReference type="SUPFAM" id="SSF56112">
    <property type="entry name" value="Protein kinase-like (PK-like)"/>
    <property type="match status" value="1"/>
</dbReference>
<dbReference type="OrthoDB" id="3271139at2759"/>
<dbReference type="InterPro" id="IPR011009">
    <property type="entry name" value="Kinase-like_dom_sf"/>
</dbReference>
<keyword evidence="1" id="KW-0472">Membrane</keyword>
<evidence type="ECO:0000256" key="1">
    <source>
        <dbReference type="SAM" id="Phobius"/>
    </source>
</evidence>
<proteinExistence type="predicted"/>
<evidence type="ECO:0000313" key="4">
    <source>
        <dbReference type="Proteomes" id="UP000307440"/>
    </source>
</evidence>
<feature type="transmembrane region" description="Helical" evidence="1">
    <location>
        <begin position="21"/>
        <end position="38"/>
    </location>
</feature>
<name>A0A5C3L449_COPMA</name>
<sequence>RIHRRVVFREKCKPFYQIDNFVLALQCLTIYISGLNILREAGYLHRDISFGNCLVFVQDGEAPIPKISDLEYCK</sequence>
<keyword evidence="1" id="KW-1133">Transmembrane helix</keyword>
<accession>A0A5C3L449</accession>